<reference evidence="2 3" key="1">
    <citation type="journal article" date="2013" name="Fungal Biol.">
        <title>Analysis of microsatellite markers in the genome of the plant pathogen Ceratocystis fimbriata.</title>
        <authorList>
            <person name="Simpson M.C."/>
            <person name="Wilken P.M."/>
            <person name="Coetzee M.P."/>
            <person name="Wingfield M.J."/>
            <person name="Wingfield B.D."/>
        </authorList>
    </citation>
    <scope>NUCLEOTIDE SEQUENCE [LARGE SCALE GENOMIC DNA]</scope>
    <source>
        <strain evidence="2 3">CBS 114723</strain>
    </source>
</reference>
<dbReference type="AlphaFoldDB" id="A0A2C5XI18"/>
<proteinExistence type="predicted"/>
<keyword evidence="1" id="KW-1133">Transmembrane helix</keyword>
<evidence type="ECO:0000313" key="3">
    <source>
        <dbReference type="Proteomes" id="UP000222788"/>
    </source>
</evidence>
<evidence type="ECO:0000313" key="2">
    <source>
        <dbReference type="EMBL" id="PHH55494.1"/>
    </source>
</evidence>
<reference evidence="2 3" key="2">
    <citation type="journal article" date="2013" name="IMA Fungus">
        <title>IMA Genome-F 1: Ceratocystis fimbriata: Draft nuclear genome sequence for the plant pathogen, Ceratocystis fimbriata.</title>
        <authorList>
            <person name="Wilken P.M."/>
            <person name="Steenkamp E.T."/>
            <person name="Wingfield M.J."/>
            <person name="de Beer Z.W."/>
            <person name="Wingfield B.D."/>
        </authorList>
    </citation>
    <scope>NUCLEOTIDE SEQUENCE [LARGE SCALE GENOMIC DNA]</scope>
    <source>
        <strain evidence="2 3">CBS 114723</strain>
    </source>
</reference>
<feature type="transmembrane region" description="Helical" evidence="1">
    <location>
        <begin position="40"/>
        <end position="60"/>
    </location>
</feature>
<sequence>MALIHLVGYAWVWALRFSEWPSFLIAQGGVWHPVKVASNLIEYGIIVWKFVGLIGLRALLLRMDARLRWLAQWLRGLSFIKARTFSFYYHDRSFDIAIW</sequence>
<dbReference type="EMBL" id="APWK03000011">
    <property type="protein sequence ID" value="PHH55494.1"/>
    <property type="molecule type" value="Genomic_DNA"/>
</dbReference>
<organism evidence="2 3">
    <name type="scientific">Ceratocystis fimbriata CBS 114723</name>
    <dbReference type="NCBI Taxonomy" id="1035309"/>
    <lineage>
        <taxon>Eukaryota</taxon>
        <taxon>Fungi</taxon>
        <taxon>Dikarya</taxon>
        <taxon>Ascomycota</taxon>
        <taxon>Pezizomycotina</taxon>
        <taxon>Sordariomycetes</taxon>
        <taxon>Hypocreomycetidae</taxon>
        <taxon>Microascales</taxon>
        <taxon>Ceratocystidaceae</taxon>
        <taxon>Ceratocystis</taxon>
    </lineage>
</organism>
<gene>
    <name evidence="2" type="ORF">CFIMG_007284RA00001</name>
</gene>
<name>A0A2C5XI18_9PEZI</name>
<keyword evidence="1" id="KW-0812">Transmembrane</keyword>
<accession>A0A2C5XI18</accession>
<keyword evidence="3" id="KW-1185">Reference proteome</keyword>
<comment type="caution">
    <text evidence="2">The sequence shown here is derived from an EMBL/GenBank/DDBJ whole genome shotgun (WGS) entry which is preliminary data.</text>
</comment>
<keyword evidence="1" id="KW-0472">Membrane</keyword>
<protein>
    <submittedName>
        <fullName evidence="2">Uncharacterized protein</fullName>
    </submittedName>
</protein>
<dbReference type="Proteomes" id="UP000222788">
    <property type="component" value="Unassembled WGS sequence"/>
</dbReference>
<evidence type="ECO:0000256" key="1">
    <source>
        <dbReference type="SAM" id="Phobius"/>
    </source>
</evidence>